<comment type="caution">
    <text evidence="1">The sequence shown here is derived from an EMBL/GenBank/DDBJ whole genome shotgun (WGS) entry which is preliminary data.</text>
</comment>
<keyword evidence="2" id="KW-1185">Reference proteome</keyword>
<evidence type="ECO:0000313" key="2">
    <source>
        <dbReference type="Proteomes" id="UP001364695"/>
    </source>
</evidence>
<dbReference type="Proteomes" id="UP001364695">
    <property type="component" value="Unassembled WGS sequence"/>
</dbReference>
<proteinExistence type="predicted"/>
<name>A0ACC6NZM3_9BURK</name>
<evidence type="ECO:0000313" key="1">
    <source>
        <dbReference type="EMBL" id="MEJ7137425.1"/>
    </source>
</evidence>
<dbReference type="EMBL" id="JAWDIE010000003">
    <property type="protein sequence ID" value="MEJ7137425.1"/>
    <property type="molecule type" value="Genomic_DNA"/>
</dbReference>
<protein>
    <submittedName>
        <fullName evidence="1">Uncharacterized protein</fullName>
    </submittedName>
</protein>
<sequence length="181" mass="19956">MNKKPLAARVFSKLNTYPTSIVGLLWPPIVALMAGASYCGMMGLCTLLAGSELKDGTASWSALLFGFLGILLVPEHLQQSLGTTPFLLLIFFCHGAALGLIVGILFYFYILSKVPDHDWQCRSCQKINLARRGWCRFCYCSAYPTDKQIEFCRKQSCSKQTENPAPLHRSESEAPPGTNTG</sequence>
<organism evidence="1 2">
    <name type="scientific">Amphibiibacter pelophylacis</name>
    <dbReference type="NCBI Taxonomy" id="1799477"/>
    <lineage>
        <taxon>Bacteria</taxon>
        <taxon>Pseudomonadati</taxon>
        <taxon>Pseudomonadota</taxon>
        <taxon>Betaproteobacteria</taxon>
        <taxon>Burkholderiales</taxon>
        <taxon>Sphaerotilaceae</taxon>
        <taxon>Amphibiibacter</taxon>
    </lineage>
</organism>
<gene>
    <name evidence="1" type="ORF">RV045_03135</name>
</gene>
<accession>A0ACC6NZM3</accession>
<reference evidence="1" key="1">
    <citation type="submission" date="2023-10" db="EMBL/GenBank/DDBJ databases">
        <title>Amphibacter perezi, gen. nov., sp. nov. a novel taxa of the family Comamonadaceae, class Betaproteobacteria isolated from the skin microbiota of Pelophylax perezi from different populations.</title>
        <authorList>
            <person name="Costa S."/>
            <person name="Proenca D.N."/>
            <person name="Lopes I."/>
            <person name="Morais P.V."/>
        </authorList>
    </citation>
    <scope>NUCLEOTIDE SEQUENCE</scope>
    <source>
        <strain evidence="1">SL12-8</strain>
    </source>
</reference>